<protein>
    <recommendedName>
        <fullName evidence="8">Carboxylic ester hydrolase</fullName>
        <ecNumber evidence="8">3.1.1.-</ecNumber>
    </recommendedName>
</protein>
<proteinExistence type="inferred from homology"/>
<reference evidence="9" key="1">
    <citation type="journal article" date="2021" name="Nat. Commun.">
        <title>Genetic determinants of endophytism in the Arabidopsis root mycobiome.</title>
        <authorList>
            <person name="Mesny F."/>
            <person name="Miyauchi S."/>
            <person name="Thiergart T."/>
            <person name="Pickel B."/>
            <person name="Atanasova L."/>
            <person name="Karlsson M."/>
            <person name="Huettel B."/>
            <person name="Barry K.W."/>
            <person name="Haridas S."/>
            <person name="Chen C."/>
            <person name="Bauer D."/>
            <person name="Andreopoulos W."/>
            <person name="Pangilinan J."/>
            <person name="LaButti K."/>
            <person name="Riley R."/>
            <person name="Lipzen A."/>
            <person name="Clum A."/>
            <person name="Drula E."/>
            <person name="Henrissat B."/>
            <person name="Kohler A."/>
            <person name="Grigoriev I.V."/>
            <person name="Martin F.M."/>
            <person name="Hacquard S."/>
        </authorList>
    </citation>
    <scope>NUCLEOTIDE SEQUENCE</scope>
    <source>
        <strain evidence="9">MPI-CAGE-CH-0243</strain>
    </source>
</reference>
<evidence type="ECO:0000256" key="7">
    <source>
        <dbReference type="ARBA" id="ARBA00023157"/>
    </source>
</evidence>
<keyword evidence="10" id="KW-1185">Reference proteome</keyword>
<dbReference type="PANTHER" id="PTHR33938">
    <property type="entry name" value="FERULOYL ESTERASE B-RELATED"/>
    <property type="match status" value="1"/>
</dbReference>
<evidence type="ECO:0000313" key="9">
    <source>
        <dbReference type="EMBL" id="KAH7122617.1"/>
    </source>
</evidence>
<evidence type="ECO:0000256" key="8">
    <source>
        <dbReference type="RuleBase" id="RU361238"/>
    </source>
</evidence>
<evidence type="ECO:0000256" key="4">
    <source>
        <dbReference type="ARBA" id="ARBA00022729"/>
    </source>
</evidence>
<evidence type="ECO:0000256" key="6">
    <source>
        <dbReference type="ARBA" id="ARBA00022837"/>
    </source>
</evidence>
<keyword evidence="5 8" id="KW-0378">Hydrolase</keyword>
<dbReference type="EMBL" id="JAGMWT010000009">
    <property type="protein sequence ID" value="KAH7122617.1"/>
    <property type="molecule type" value="Genomic_DNA"/>
</dbReference>
<comment type="similarity">
    <text evidence="1 8">Belongs to the tannase family.</text>
</comment>
<dbReference type="OrthoDB" id="3039123at2759"/>
<evidence type="ECO:0000256" key="3">
    <source>
        <dbReference type="ARBA" id="ARBA00022723"/>
    </source>
</evidence>
<dbReference type="PANTHER" id="PTHR33938:SF13">
    <property type="entry name" value="CARBOXYLIC ESTER HYDROLASE"/>
    <property type="match status" value="1"/>
</dbReference>
<dbReference type="SUPFAM" id="SSF53474">
    <property type="entry name" value="alpha/beta-Hydrolases"/>
    <property type="match status" value="1"/>
</dbReference>
<evidence type="ECO:0000256" key="1">
    <source>
        <dbReference type="ARBA" id="ARBA00006249"/>
    </source>
</evidence>
<sequence length="510" mass="55181">MALTNCTSHVIPFPSIFGAEFLSLEANLVSNVSYSSFATNNGPGFDATNLSFCNVTTTHTHPGQNDTVIAQVWLPLQSTWNGRLQAVGGGGWTPGLNPTVTLPSMYGAINSGFATVSTNGGLPSEDPEKWALLSPGNVDFLLLQNFADTAIKDGALIAKDVIASFYGRNASYSYWSGCSQGGRQGMMFAQRYPEIFDGIAAAAPAINYAQFFVSAIFAQQVMNEGQYPHPCELDALTRAAVRSCDANDGLVDGIIAAPDSCQFDPFAQVGAPSNCTTAYAPKNISRAAAVAADAAWKGARTADGTFLWWTTDISANLTGIGSAATTTCSSNGTCTGEAFTFFDQWIRLFVKKDPKFNLKSMSRQDYVDVFHASVRQYESIIGMNYPDLSQFHRLGKKLITYHGIADQIISFRGTRYYYEEVTRLSPNIHDFYRLFEAPGLSHCFGGRGGYPSGTFDALVRWVEKGIAPDHLVATSAETNVSSIICPYPQRAELRGRNAAQYGPEDFVCVS</sequence>
<dbReference type="GO" id="GO:0030600">
    <property type="term" value="F:feruloyl esterase activity"/>
    <property type="evidence" value="ECO:0007669"/>
    <property type="project" value="UniProtKB-ARBA"/>
</dbReference>
<keyword evidence="7" id="KW-1015">Disulfide bond</keyword>
<dbReference type="GO" id="GO:0046872">
    <property type="term" value="F:metal ion binding"/>
    <property type="evidence" value="ECO:0007669"/>
    <property type="project" value="UniProtKB-KW"/>
</dbReference>
<evidence type="ECO:0000256" key="2">
    <source>
        <dbReference type="ARBA" id="ARBA00022487"/>
    </source>
</evidence>
<evidence type="ECO:0000256" key="5">
    <source>
        <dbReference type="ARBA" id="ARBA00022801"/>
    </source>
</evidence>
<dbReference type="InterPro" id="IPR011118">
    <property type="entry name" value="Tannase/feruloyl_esterase"/>
</dbReference>
<keyword evidence="6" id="KW-0106">Calcium</keyword>
<comment type="caution">
    <text evidence="9">The sequence shown here is derived from an EMBL/GenBank/DDBJ whole genome shotgun (WGS) entry which is preliminary data.</text>
</comment>
<gene>
    <name evidence="9" type="ORF">B0J11DRAFT_608108</name>
</gene>
<dbReference type="Pfam" id="PF07519">
    <property type="entry name" value="Tannase"/>
    <property type="match status" value="1"/>
</dbReference>
<dbReference type="InterPro" id="IPR029058">
    <property type="entry name" value="AB_hydrolase_fold"/>
</dbReference>
<name>A0A9P9DPB5_9PLEO</name>
<evidence type="ECO:0000313" key="10">
    <source>
        <dbReference type="Proteomes" id="UP000700596"/>
    </source>
</evidence>
<dbReference type="AlphaFoldDB" id="A0A9P9DPB5"/>
<dbReference type="Proteomes" id="UP000700596">
    <property type="component" value="Unassembled WGS sequence"/>
</dbReference>
<keyword evidence="3" id="KW-0479">Metal-binding</keyword>
<dbReference type="Gene3D" id="3.40.50.1820">
    <property type="entry name" value="alpha/beta hydrolase"/>
    <property type="match status" value="1"/>
</dbReference>
<accession>A0A9P9DPB5</accession>
<keyword evidence="2" id="KW-0719">Serine esterase</keyword>
<dbReference type="EC" id="3.1.1.-" evidence="8"/>
<keyword evidence="4" id="KW-0732">Signal</keyword>
<organism evidence="9 10">
    <name type="scientific">Dendryphion nanum</name>
    <dbReference type="NCBI Taxonomy" id="256645"/>
    <lineage>
        <taxon>Eukaryota</taxon>
        <taxon>Fungi</taxon>
        <taxon>Dikarya</taxon>
        <taxon>Ascomycota</taxon>
        <taxon>Pezizomycotina</taxon>
        <taxon>Dothideomycetes</taxon>
        <taxon>Pleosporomycetidae</taxon>
        <taxon>Pleosporales</taxon>
        <taxon>Torulaceae</taxon>
        <taxon>Dendryphion</taxon>
    </lineage>
</organism>